<evidence type="ECO:0000256" key="5">
    <source>
        <dbReference type="ARBA" id="ARBA00022729"/>
    </source>
</evidence>
<keyword evidence="7 10" id="KW-0520">NAD</keyword>
<proteinExistence type="inferred from homology"/>
<dbReference type="GO" id="GO:0044194">
    <property type="term" value="C:cytolytic granule"/>
    <property type="evidence" value="ECO:0007669"/>
    <property type="project" value="UniProtKB-ARBA"/>
</dbReference>
<keyword evidence="2 10" id="KW-0328">Glycosyltransferase</keyword>
<evidence type="ECO:0000256" key="7">
    <source>
        <dbReference type="ARBA" id="ARBA00023027"/>
    </source>
</evidence>
<dbReference type="GO" id="GO:0106274">
    <property type="term" value="F:NAD+-protein-arginine ADP-ribosyltransferase activity"/>
    <property type="evidence" value="ECO:0007669"/>
    <property type="project" value="UniProtKB-EC"/>
</dbReference>
<dbReference type="PROSITE" id="PS01291">
    <property type="entry name" value="ART"/>
    <property type="match status" value="1"/>
</dbReference>
<dbReference type="Gene3D" id="3.90.176.10">
    <property type="entry name" value="Toxin ADP-ribosyltransferase, Chain A, domain 1"/>
    <property type="match status" value="1"/>
</dbReference>
<evidence type="ECO:0000256" key="2">
    <source>
        <dbReference type="ARBA" id="ARBA00022676"/>
    </source>
</evidence>
<dbReference type="Pfam" id="PF01129">
    <property type="entry name" value="ART"/>
    <property type="match status" value="1"/>
</dbReference>
<dbReference type="InterPro" id="IPR000768">
    <property type="entry name" value="ART"/>
</dbReference>
<evidence type="ECO:0000313" key="12">
    <source>
        <dbReference type="Proteomes" id="UP000545435"/>
    </source>
</evidence>
<dbReference type="PRINTS" id="PR00970">
    <property type="entry name" value="RIBTRNSFRASE"/>
</dbReference>
<sequence>WTLSNRSVSMEHLVMGLVLVASTLAAGNPLILRDLELINVIRMDMVPTSFDDQYRGCSPKMEQELGKLNHTEFTSNSIYADYWKKAALEWQKKGNHAQKPPALRREHAVAIMAFSLPGRLYKSFNAAVRQAGLSRSVYLDKFPFKVLHFLLTQAVSILRDSQPHRCYTVYRGVRGTRFTARHQDVVRFGQFTSSSLKMEVAAKFGRDTFFSVYTCYGVPIWNYSYYPTEYEVLIPPYETFKVTNIKFDGKGTLIELRSMGTFSRYNCAWLQGD</sequence>
<organism evidence="11 12">
    <name type="scientific">Rostratula benghalensis</name>
    <name type="common">greater painted-snipe</name>
    <dbReference type="NCBI Taxonomy" id="118793"/>
    <lineage>
        <taxon>Eukaryota</taxon>
        <taxon>Metazoa</taxon>
        <taxon>Chordata</taxon>
        <taxon>Craniata</taxon>
        <taxon>Vertebrata</taxon>
        <taxon>Euteleostomi</taxon>
        <taxon>Archelosauria</taxon>
        <taxon>Archosauria</taxon>
        <taxon>Dinosauria</taxon>
        <taxon>Saurischia</taxon>
        <taxon>Theropoda</taxon>
        <taxon>Coelurosauria</taxon>
        <taxon>Aves</taxon>
        <taxon>Neognathae</taxon>
        <taxon>Neoaves</taxon>
        <taxon>Charadriiformes</taxon>
        <taxon>Rostratulidae</taxon>
        <taxon>Rostratula</taxon>
    </lineage>
</organism>
<evidence type="ECO:0000256" key="4">
    <source>
        <dbReference type="ARBA" id="ARBA00022695"/>
    </source>
</evidence>
<dbReference type="Proteomes" id="UP000545435">
    <property type="component" value="Unassembled WGS sequence"/>
</dbReference>
<accession>A0A7L0DP78</accession>
<protein>
    <recommendedName>
        <fullName evidence="10">NAD(P)(+)--arginine ADP-ribosyltransferase</fullName>
        <ecNumber evidence="10">2.4.2.31</ecNumber>
    </recommendedName>
    <alternativeName>
        <fullName evidence="10">Mono(ADP-ribosyl)transferase</fullName>
    </alternativeName>
</protein>
<dbReference type="SUPFAM" id="SSF56399">
    <property type="entry name" value="ADP-ribosylation"/>
    <property type="match status" value="1"/>
</dbReference>
<dbReference type="AlphaFoldDB" id="A0A7L0DP78"/>
<dbReference type="InterPro" id="IPR050999">
    <property type="entry name" value="ADP-ribosyltransferase_ARG"/>
</dbReference>
<evidence type="ECO:0000256" key="3">
    <source>
        <dbReference type="ARBA" id="ARBA00022679"/>
    </source>
</evidence>
<keyword evidence="8" id="KW-1015">Disulfide bond</keyword>
<dbReference type="GO" id="GO:0005615">
    <property type="term" value="C:extracellular space"/>
    <property type="evidence" value="ECO:0007669"/>
    <property type="project" value="UniProtKB-ARBA"/>
</dbReference>
<dbReference type="GO" id="GO:0003950">
    <property type="term" value="F:NAD+ poly-ADP-ribosyltransferase activity"/>
    <property type="evidence" value="ECO:0007669"/>
    <property type="project" value="UniProtKB-ARBA"/>
</dbReference>
<feature type="non-terminal residue" evidence="11">
    <location>
        <position position="1"/>
    </location>
</feature>
<reference evidence="11 12" key="1">
    <citation type="submission" date="2019-09" db="EMBL/GenBank/DDBJ databases">
        <title>Bird 10,000 Genomes (B10K) Project - Family phase.</title>
        <authorList>
            <person name="Zhang G."/>
        </authorList>
    </citation>
    <scope>NUCLEOTIDE SEQUENCE [LARGE SCALE GENOMIC DNA]</scope>
    <source>
        <strain evidence="11">B10K-DU-006-20</strain>
        <tissue evidence="11">Mixed tissue sample</tissue>
    </source>
</reference>
<name>A0A7L0DP78_9CHAR</name>
<keyword evidence="12" id="KW-1185">Reference proteome</keyword>
<dbReference type="PANTHER" id="PTHR10339:SF19">
    <property type="entry name" value="GPI-LINKED NAD(P)(+)--ARGININE ADP-RIBOSYLTRANSFERASE 1"/>
    <property type="match status" value="1"/>
</dbReference>
<keyword evidence="3 10" id="KW-0808">Transferase</keyword>
<evidence type="ECO:0000256" key="8">
    <source>
        <dbReference type="ARBA" id="ARBA00023157"/>
    </source>
</evidence>
<comment type="similarity">
    <text evidence="1 10">Belongs to the Arg-specific ADP-ribosyltransferase family.</text>
</comment>
<keyword evidence="6 10" id="KW-0521">NADP</keyword>
<evidence type="ECO:0000256" key="9">
    <source>
        <dbReference type="ARBA" id="ARBA00047597"/>
    </source>
</evidence>
<keyword evidence="4" id="KW-0548">Nucleotidyltransferase</keyword>
<dbReference type="GO" id="GO:0016779">
    <property type="term" value="F:nucleotidyltransferase activity"/>
    <property type="evidence" value="ECO:0007669"/>
    <property type="project" value="UniProtKB-KW"/>
</dbReference>
<evidence type="ECO:0000256" key="10">
    <source>
        <dbReference type="RuleBase" id="RU361228"/>
    </source>
</evidence>
<dbReference type="PANTHER" id="PTHR10339">
    <property type="entry name" value="ADP-RIBOSYLTRANSFERASE"/>
    <property type="match status" value="1"/>
</dbReference>
<comment type="caution">
    <text evidence="11">The sequence shown here is derived from an EMBL/GenBank/DDBJ whole genome shotgun (WGS) entry which is preliminary data.</text>
</comment>
<gene>
    <name evidence="11" type="primary">Madprt_0</name>
    <name evidence="11" type="ORF">ROSBEN_R02842</name>
</gene>
<feature type="non-terminal residue" evidence="11">
    <location>
        <position position="273"/>
    </location>
</feature>
<dbReference type="FunFam" id="3.90.176.10:FF:000001">
    <property type="entry name" value="NAD(P)(+)--arginine ADP-ribosyltransferase"/>
    <property type="match status" value="1"/>
</dbReference>
<evidence type="ECO:0000256" key="6">
    <source>
        <dbReference type="ARBA" id="ARBA00022857"/>
    </source>
</evidence>
<keyword evidence="5" id="KW-0732">Signal</keyword>
<dbReference type="PROSITE" id="PS51996">
    <property type="entry name" value="TR_MART"/>
    <property type="match status" value="1"/>
</dbReference>
<evidence type="ECO:0000256" key="1">
    <source>
        <dbReference type="ARBA" id="ARBA00009558"/>
    </source>
</evidence>
<dbReference type="GO" id="GO:0046677">
    <property type="term" value="P:response to antibiotic"/>
    <property type="evidence" value="ECO:0007669"/>
    <property type="project" value="UniProtKB-ARBA"/>
</dbReference>
<evidence type="ECO:0000313" key="11">
    <source>
        <dbReference type="EMBL" id="NXJ72525.1"/>
    </source>
</evidence>
<dbReference type="EC" id="2.4.2.31" evidence="10"/>
<dbReference type="EMBL" id="VXAI01001072">
    <property type="protein sequence ID" value="NXJ72525.1"/>
    <property type="molecule type" value="Genomic_DNA"/>
</dbReference>
<comment type="catalytic activity">
    <reaction evidence="9 10">
        <text>L-arginyl-[protein] + NAD(+) = N(omega)-(ADP-D-ribosyl)-L-arginyl-[protein] + nicotinamide + H(+)</text>
        <dbReference type="Rhea" id="RHEA:19149"/>
        <dbReference type="Rhea" id="RHEA-COMP:10532"/>
        <dbReference type="Rhea" id="RHEA-COMP:15087"/>
        <dbReference type="ChEBI" id="CHEBI:15378"/>
        <dbReference type="ChEBI" id="CHEBI:17154"/>
        <dbReference type="ChEBI" id="CHEBI:29965"/>
        <dbReference type="ChEBI" id="CHEBI:57540"/>
        <dbReference type="ChEBI" id="CHEBI:142554"/>
        <dbReference type="EC" id="2.4.2.31"/>
    </reaction>
</comment>